<dbReference type="RefSeq" id="WP_101332924.1">
    <property type="nucleotide sequence ID" value="NZ_PJNI01000001.1"/>
</dbReference>
<reference evidence="1 2" key="1">
    <citation type="submission" date="2017-12" db="EMBL/GenBank/DDBJ databases">
        <title>The draft genome sequence of Brumimicrobium saltpan LHR20.</title>
        <authorList>
            <person name="Do Z.-J."/>
            <person name="Luo H.-R."/>
        </authorList>
    </citation>
    <scope>NUCLEOTIDE SEQUENCE [LARGE SCALE GENOMIC DNA]</scope>
    <source>
        <strain evidence="1 2">LHR20</strain>
    </source>
</reference>
<proteinExistence type="predicted"/>
<organism evidence="1 2">
    <name type="scientific">Brumimicrobium salinarum</name>
    <dbReference type="NCBI Taxonomy" id="2058658"/>
    <lineage>
        <taxon>Bacteria</taxon>
        <taxon>Pseudomonadati</taxon>
        <taxon>Bacteroidota</taxon>
        <taxon>Flavobacteriia</taxon>
        <taxon>Flavobacteriales</taxon>
        <taxon>Crocinitomicaceae</taxon>
        <taxon>Brumimicrobium</taxon>
    </lineage>
</organism>
<evidence type="ECO:0000313" key="1">
    <source>
        <dbReference type="EMBL" id="PKR81778.1"/>
    </source>
</evidence>
<comment type="caution">
    <text evidence="1">The sequence shown here is derived from an EMBL/GenBank/DDBJ whole genome shotgun (WGS) entry which is preliminary data.</text>
</comment>
<sequence>MAEFSKEYADIVGDKFYDFSYSEIIVDLKEGYYIAEICEGLGTLGVEKANGIFYFITSAEGDLVEYSTFLNAFKLTHEEKKKHRKKHKRE</sequence>
<dbReference type="EMBL" id="PJNI01000001">
    <property type="protein sequence ID" value="PKR81778.1"/>
    <property type="molecule type" value="Genomic_DNA"/>
</dbReference>
<accession>A0A2I0R5C0</accession>
<keyword evidence="2" id="KW-1185">Reference proteome</keyword>
<name>A0A2I0R5C0_9FLAO</name>
<protein>
    <submittedName>
        <fullName evidence="1">Uncharacterized protein</fullName>
    </submittedName>
</protein>
<dbReference type="Proteomes" id="UP000236654">
    <property type="component" value="Unassembled WGS sequence"/>
</dbReference>
<dbReference type="AlphaFoldDB" id="A0A2I0R5C0"/>
<evidence type="ECO:0000313" key="2">
    <source>
        <dbReference type="Proteomes" id="UP000236654"/>
    </source>
</evidence>
<gene>
    <name evidence="1" type="ORF">CW751_00100</name>
</gene>